<proteinExistence type="predicted"/>
<dbReference type="InterPro" id="IPR029033">
    <property type="entry name" value="His_PPase_superfam"/>
</dbReference>
<feature type="compositionally biased region" description="Basic and acidic residues" evidence="2">
    <location>
        <begin position="19"/>
        <end position="32"/>
    </location>
</feature>
<keyword evidence="1" id="KW-0378">Hydrolase</keyword>
<dbReference type="SUPFAM" id="SSF53254">
    <property type="entry name" value="Phosphoglycerate mutase-like"/>
    <property type="match status" value="1"/>
</dbReference>
<accession>A0ABW4RVK9</accession>
<dbReference type="EMBL" id="JBHUFZ010000016">
    <property type="protein sequence ID" value="MFD1890094.1"/>
    <property type="molecule type" value="Genomic_DNA"/>
</dbReference>
<evidence type="ECO:0000313" key="4">
    <source>
        <dbReference type="Proteomes" id="UP001597326"/>
    </source>
</evidence>
<dbReference type="PANTHER" id="PTHR20935">
    <property type="entry name" value="PHOSPHOGLYCERATE MUTASE-RELATED"/>
    <property type="match status" value="1"/>
</dbReference>
<evidence type="ECO:0000313" key="3">
    <source>
        <dbReference type="EMBL" id="MFD1890094.1"/>
    </source>
</evidence>
<dbReference type="InterPro" id="IPR051021">
    <property type="entry name" value="Mito_Ser/Thr_phosphatase"/>
</dbReference>
<dbReference type="PANTHER" id="PTHR20935:SF1">
    <property type="entry name" value="SLL1549 PROTEIN"/>
    <property type="match status" value="1"/>
</dbReference>
<feature type="region of interest" description="Disordered" evidence="2">
    <location>
        <begin position="14"/>
        <end position="33"/>
    </location>
</feature>
<gene>
    <name evidence="3" type="ORF">ACFSCS_07845</name>
</gene>
<dbReference type="CDD" id="cd07040">
    <property type="entry name" value="HP"/>
    <property type="match status" value="1"/>
</dbReference>
<dbReference type="InterPro" id="IPR013078">
    <property type="entry name" value="His_Pase_superF_clade-1"/>
</dbReference>
<dbReference type="Proteomes" id="UP001597326">
    <property type="component" value="Unassembled WGS sequence"/>
</dbReference>
<organism evidence="3 4">
    <name type="scientific">Luteococcus peritonei</name>
    <dbReference type="NCBI Taxonomy" id="88874"/>
    <lineage>
        <taxon>Bacteria</taxon>
        <taxon>Bacillati</taxon>
        <taxon>Actinomycetota</taxon>
        <taxon>Actinomycetes</taxon>
        <taxon>Propionibacteriales</taxon>
        <taxon>Propionibacteriaceae</taxon>
        <taxon>Luteococcus</taxon>
    </lineage>
</organism>
<reference evidence="4" key="1">
    <citation type="journal article" date="2019" name="Int. J. Syst. Evol. Microbiol.">
        <title>The Global Catalogue of Microorganisms (GCM) 10K type strain sequencing project: providing services to taxonomists for standard genome sequencing and annotation.</title>
        <authorList>
            <consortium name="The Broad Institute Genomics Platform"/>
            <consortium name="The Broad Institute Genome Sequencing Center for Infectious Disease"/>
            <person name="Wu L."/>
            <person name="Ma J."/>
        </authorList>
    </citation>
    <scope>NUCLEOTIDE SEQUENCE [LARGE SCALE GENOMIC DNA]</scope>
    <source>
        <strain evidence="4">CAIM 431</strain>
    </source>
</reference>
<evidence type="ECO:0000256" key="2">
    <source>
        <dbReference type="SAM" id="MobiDB-lite"/>
    </source>
</evidence>
<dbReference type="RefSeq" id="WP_343873049.1">
    <property type="nucleotide sequence ID" value="NZ_BAAAIX010000013.1"/>
</dbReference>
<protein>
    <submittedName>
        <fullName evidence="3">SixA phosphatase family protein</fullName>
    </submittedName>
</protein>
<evidence type="ECO:0000256" key="1">
    <source>
        <dbReference type="ARBA" id="ARBA00022801"/>
    </source>
</evidence>
<keyword evidence="4" id="KW-1185">Reference proteome</keyword>
<comment type="caution">
    <text evidence="3">The sequence shown here is derived from an EMBL/GenBank/DDBJ whole genome shotgun (WGS) entry which is preliminary data.</text>
</comment>
<dbReference type="SMART" id="SM00855">
    <property type="entry name" value="PGAM"/>
    <property type="match status" value="1"/>
</dbReference>
<name>A0ABW4RVK9_9ACTN</name>
<dbReference type="Gene3D" id="3.40.50.1240">
    <property type="entry name" value="Phosphoglycerate mutase-like"/>
    <property type="match status" value="1"/>
</dbReference>
<sequence length="163" mass="17690">MSRTLLLMRHASAEGWSESGDKGRRLTSEGRQEATAVGAELRELGVQHVLCSSATRTRETVDCLGLEAPVEYMDALYNCGTETMAQRITEVDDEVQVLLVVAHAPAVPSLSAELAWASAPQQADDLQCSFPTAAFTRFELDGSWADLADDESIRLAGVRRIGH</sequence>
<dbReference type="Pfam" id="PF00300">
    <property type="entry name" value="His_Phos_1"/>
    <property type="match status" value="1"/>
</dbReference>